<keyword evidence="2" id="KW-1185">Reference proteome</keyword>
<evidence type="ECO:0000313" key="1">
    <source>
        <dbReference type="EMBL" id="MBB5218068.1"/>
    </source>
</evidence>
<name>A0A840SD04_9SPIR</name>
<sequence>MKIKVFIMKNGISKESFYEREKFDKKKFKFTLDMGLKFNRFNSYLVIDNDSGKELLRS</sequence>
<evidence type="ECO:0000313" key="2">
    <source>
        <dbReference type="Proteomes" id="UP000578697"/>
    </source>
</evidence>
<organism evidence="1 2">
    <name type="scientific">Treponema rectale</name>
    <dbReference type="NCBI Taxonomy" id="744512"/>
    <lineage>
        <taxon>Bacteria</taxon>
        <taxon>Pseudomonadati</taxon>
        <taxon>Spirochaetota</taxon>
        <taxon>Spirochaetia</taxon>
        <taxon>Spirochaetales</taxon>
        <taxon>Treponemataceae</taxon>
        <taxon>Treponema</taxon>
    </lineage>
</organism>
<gene>
    <name evidence="1" type="ORF">HNP77_000412</name>
</gene>
<comment type="caution">
    <text evidence="1">The sequence shown here is derived from an EMBL/GenBank/DDBJ whole genome shotgun (WGS) entry which is preliminary data.</text>
</comment>
<dbReference type="Proteomes" id="UP000578697">
    <property type="component" value="Unassembled WGS sequence"/>
</dbReference>
<dbReference type="RefSeq" id="WP_184651502.1">
    <property type="nucleotide sequence ID" value="NZ_JACHFR010000001.1"/>
</dbReference>
<reference evidence="1 2" key="1">
    <citation type="submission" date="2020-08" db="EMBL/GenBank/DDBJ databases">
        <title>Genomic Encyclopedia of Type Strains, Phase IV (KMG-IV): sequencing the most valuable type-strain genomes for metagenomic binning, comparative biology and taxonomic classification.</title>
        <authorList>
            <person name="Goeker M."/>
        </authorList>
    </citation>
    <scope>NUCLEOTIDE SEQUENCE [LARGE SCALE GENOMIC DNA]</scope>
    <source>
        <strain evidence="1 2">DSM 103679</strain>
    </source>
</reference>
<dbReference type="AlphaFoldDB" id="A0A840SD04"/>
<proteinExistence type="predicted"/>
<accession>A0A840SD04</accession>
<dbReference type="EMBL" id="JACHFR010000001">
    <property type="protein sequence ID" value="MBB5218068.1"/>
    <property type="molecule type" value="Genomic_DNA"/>
</dbReference>
<protein>
    <submittedName>
        <fullName evidence="1">Uncharacterized protein</fullName>
    </submittedName>
</protein>